<accession>A0A0F9VE42</accession>
<reference evidence="2" key="1">
    <citation type="journal article" date="2015" name="Nature">
        <title>Complex archaea that bridge the gap between prokaryotes and eukaryotes.</title>
        <authorList>
            <person name="Spang A."/>
            <person name="Saw J.H."/>
            <person name="Jorgensen S.L."/>
            <person name="Zaremba-Niedzwiedzka K."/>
            <person name="Martijn J."/>
            <person name="Lind A.E."/>
            <person name="van Eijk R."/>
            <person name="Schleper C."/>
            <person name="Guy L."/>
            <person name="Ettema T.J."/>
        </authorList>
    </citation>
    <scope>NUCLEOTIDE SEQUENCE</scope>
</reference>
<dbReference type="AlphaFoldDB" id="A0A0F9VE42"/>
<keyword evidence="1" id="KW-0175">Coiled coil</keyword>
<sequence length="144" mass="16239">MKVTPAIEAAGYGRSGDIGGLPRQTYYTPDGRTIRAIPSLREYVRKKDGKVVETGTRDANFDKGWLPVMPTDLKPHCPHCGEWHDNQEEVDACALEIKKRTAWGVRLAKKVRKQESDDITSLKEEVAELKEMLEKALEVKSEKT</sequence>
<feature type="coiled-coil region" evidence="1">
    <location>
        <begin position="112"/>
        <end position="143"/>
    </location>
</feature>
<protein>
    <submittedName>
        <fullName evidence="2">Uncharacterized protein</fullName>
    </submittedName>
</protein>
<evidence type="ECO:0000256" key="1">
    <source>
        <dbReference type="SAM" id="Coils"/>
    </source>
</evidence>
<comment type="caution">
    <text evidence="2">The sequence shown here is derived from an EMBL/GenBank/DDBJ whole genome shotgun (WGS) entry which is preliminary data.</text>
</comment>
<dbReference type="EMBL" id="LAZR01000375">
    <property type="protein sequence ID" value="KKN71821.1"/>
    <property type="molecule type" value="Genomic_DNA"/>
</dbReference>
<proteinExistence type="predicted"/>
<gene>
    <name evidence="2" type="ORF">LCGC14_0416750</name>
</gene>
<name>A0A0F9VE42_9ZZZZ</name>
<organism evidence="2">
    <name type="scientific">marine sediment metagenome</name>
    <dbReference type="NCBI Taxonomy" id="412755"/>
    <lineage>
        <taxon>unclassified sequences</taxon>
        <taxon>metagenomes</taxon>
        <taxon>ecological metagenomes</taxon>
    </lineage>
</organism>
<evidence type="ECO:0000313" key="2">
    <source>
        <dbReference type="EMBL" id="KKN71821.1"/>
    </source>
</evidence>